<accession>A0ACB9HIF0</accession>
<organism evidence="1 2">
    <name type="scientific">Smallanthus sonchifolius</name>
    <dbReference type="NCBI Taxonomy" id="185202"/>
    <lineage>
        <taxon>Eukaryota</taxon>
        <taxon>Viridiplantae</taxon>
        <taxon>Streptophyta</taxon>
        <taxon>Embryophyta</taxon>
        <taxon>Tracheophyta</taxon>
        <taxon>Spermatophyta</taxon>
        <taxon>Magnoliopsida</taxon>
        <taxon>eudicotyledons</taxon>
        <taxon>Gunneridae</taxon>
        <taxon>Pentapetalae</taxon>
        <taxon>asterids</taxon>
        <taxon>campanulids</taxon>
        <taxon>Asterales</taxon>
        <taxon>Asteraceae</taxon>
        <taxon>Asteroideae</taxon>
        <taxon>Heliantheae alliance</taxon>
        <taxon>Millerieae</taxon>
        <taxon>Smallanthus</taxon>
    </lineage>
</organism>
<evidence type="ECO:0000313" key="1">
    <source>
        <dbReference type="EMBL" id="KAI3795041.1"/>
    </source>
</evidence>
<reference evidence="2" key="1">
    <citation type="journal article" date="2022" name="Mol. Ecol. Resour.">
        <title>The genomes of chicory, endive, great burdock and yacon provide insights into Asteraceae palaeo-polyploidization history and plant inulin production.</title>
        <authorList>
            <person name="Fan W."/>
            <person name="Wang S."/>
            <person name="Wang H."/>
            <person name="Wang A."/>
            <person name="Jiang F."/>
            <person name="Liu H."/>
            <person name="Zhao H."/>
            <person name="Xu D."/>
            <person name="Zhang Y."/>
        </authorList>
    </citation>
    <scope>NUCLEOTIDE SEQUENCE [LARGE SCALE GENOMIC DNA]</scope>
    <source>
        <strain evidence="2">cv. Yunnan</strain>
    </source>
</reference>
<gene>
    <name evidence="1" type="ORF">L1987_37685</name>
</gene>
<proteinExistence type="predicted"/>
<name>A0ACB9HIF0_9ASTR</name>
<evidence type="ECO:0000313" key="2">
    <source>
        <dbReference type="Proteomes" id="UP001056120"/>
    </source>
</evidence>
<comment type="caution">
    <text evidence="1">The sequence shown here is derived from an EMBL/GenBank/DDBJ whole genome shotgun (WGS) entry which is preliminary data.</text>
</comment>
<keyword evidence="2" id="KW-1185">Reference proteome</keyword>
<protein>
    <submittedName>
        <fullName evidence="1">Uncharacterized protein</fullName>
    </submittedName>
</protein>
<dbReference type="Proteomes" id="UP001056120">
    <property type="component" value="Linkage Group LG12"/>
</dbReference>
<dbReference type="EMBL" id="CM042029">
    <property type="protein sequence ID" value="KAI3795041.1"/>
    <property type="molecule type" value="Genomic_DNA"/>
</dbReference>
<reference evidence="1 2" key="2">
    <citation type="journal article" date="2022" name="Mol. Ecol. Resour.">
        <title>The genomes of chicory, endive, great burdock and yacon provide insights into Asteraceae paleo-polyploidization history and plant inulin production.</title>
        <authorList>
            <person name="Fan W."/>
            <person name="Wang S."/>
            <person name="Wang H."/>
            <person name="Wang A."/>
            <person name="Jiang F."/>
            <person name="Liu H."/>
            <person name="Zhao H."/>
            <person name="Xu D."/>
            <person name="Zhang Y."/>
        </authorList>
    </citation>
    <scope>NUCLEOTIDE SEQUENCE [LARGE SCALE GENOMIC DNA]</scope>
    <source>
        <strain evidence="2">cv. Yunnan</strain>
        <tissue evidence="1">Leaves</tissue>
    </source>
</reference>
<sequence length="67" mass="7732">MPFAAFIPSLVYLITFDTKFVNSVDISNYNDEPMYAFWQDGSFIRLLMPVNHVDRFHDVGASSAWLI</sequence>